<evidence type="ECO:0000256" key="1">
    <source>
        <dbReference type="ARBA" id="ARBA00061313"/>
    </source>
</evidence>
<dbReference type="HAMAP" id="MF_01187">
    <property type="entry name" value="UPF0434"/>
    <property type="match status" value="1"/>
</dbReference>
<evidence type="ECO:0000313" key="4">
    <source>
        <dbReference type="EMBL" id="MDG9700110.1"/>
    </source>
</evidence>
<dbReference type="FunFam" id="2.20.25.10:FF:000002">
    <property type="entry name" value="UPF0434 protein YcaR"/>
    <property type="match status" value="1"/>
</dbReference>
<comment type="similarity">
    <text evidence="3">Belongs to the UPF0434 family.</text>
</comment>
<comment type="similarity">
    <text evidence="2">In the C-terminal section; belongs to the UPF0434 family.</text>
</comment>
<comment type="caution">
    <text evidence="4">The sequence shown here is derived from an EMBL/GenBank/DDBJ whole genome shotgun (WGS) entry which is preliminary data.</text>
</comment>
<name>A0AAW6RIM3_9BURK</name>
<accession>A0AAW6RIM3</accession>
<reference evidence="4 5" key="1">
    <citation type="submission" date="2023-04" db="EMBL/GenBank/DDBJ databases">
        <title>Ottowia paracancer sp. nov., isolated from human stomach.</title>
        <authorList>
            <person name="Song Y."/>
        </authorList>
    </citation>
    <scope>NUCLEOTIDE SEQUENCE [LARGE SCALE GENOMIC DNA]</scope>
    <source>
        <strain evidence="4 5">10c7w1</strain>
    </source>
</reference>
<proteinExistence type="inferred from homology"/>
<dbReference type="PANTHER" id="PTHR33505">
    <property type="entry name" value="ZGC:162634"/>
    <property type="match status" value="1"/>
</dbReference>
<evidence type="ECO:0000313" key="5">
    <source>
        <dbReference type="Proteomes" id="UP001237156"/>
    </source>
</evidence>
<dbReference type="SUPFAM" id="SSF158997">
    <property type="entry name" value="Trm112p-like"/>
    <property type="match status" value="1"/>
</dbReference>
<sequence>MDPKLLSLLVCPVTKGPLDYVRGQNELISRSARLAYPVRDGIPILLEGEARAVTEDEIAQLPARAPLV</sequence>
<protein>
    <recommendedName>
        <fullName evidence="3">UPF0434 protein QB898_10400</fullName>
    </recommendedName>
</protein>
<dbReference type="PANTHER" id="PTHR33505:SF4">
    <property type="entry name" value="PROTEIN PREY, MITOCHONDRIAL"/>
    <property type="match status" value="1"/>
</dbReference>
<gene>
    <name evidence="4" type="ORF">QB898_10400</name>
</gene>
<dbReference type="EMBL" id="JARVII010000024">
    <property type="protein sequence ID" value="MDG9700110.1"/>
    <property type="molecule type" value="Genomic_DNA"/>
</dbReference>
<evidence type="ECO:0000256" key="3">
    <source>
        <dbReference type="HAMAP-Rule" id="MF_01187"/>
    </source>
</evidence>
<organism evidence="4 5">
    <name type="scientific">Ottowia cancrivicina</name>
    <dbReference type="NCBI Taxonomy" id="3040346"/>
    <lineage>
        <taxon>Bacteria</taxon>
        <taxon>Pseudomonadati</taxon>
        <taxon>Pseudomonadota</taxon>
        <taxon>Betaproteobacteria</taxon>
        <taxon>Burkholderiales</taxon>
        <taxon>Comamonadaceae</taxon>
        <taxon>Ottowia</taxon>
    </lineage>
</organism>
<evidence type="ECO:0000256" key="2">
    <source>
        <dbReference type="ARBA" id="ARBA00061381"/>
    </source>
</evidence>
<dbReference type="Gene3D" id="2.20.25.10">
    <property type="match status" value="1"/>
</dbReference>
<dbReference type="Pfam" id="PF03966">
    <property type="entry name" value="Trm112p"/>
    <property type="match status" value="1"/>
</dbReference>
<keyword evidence="5" id="KW-1185">Reference proteome</keyword>
<dbReference type="AlphaFoldDB" id="A0AAW6RIM3"/>
<dbReference type="Proteomes" id="UP001237156">
    <property type="component" value="Unassembled WGS sequence"/>
</dbReference>
<dbReference type="InterPro" id="IPR005651">
    <property type="entry name" value="Trm112-like"/>
</dbReference>
<comment type="similarity">
    <text evidence="1">In the N-terminal section; belongs to the LpxK family.</text>
</comment>
<dbReference type="RefSeq" id="WP_050716116.1">
    <property type="nucleotide sequence ID" value="NZ_JARVII010000024.1"/>
</dbReference>
<dbReference type="GO" id="GO:0005829">
    <property type="term" value="C:cytosol"/>
    <property type="evidence" value="ECO:0007669"/>
    <property type="project" value="TreeGrafter"/>
</dbReference>